<dbReference type="InParanoid" id="K1QBC4"/>
<dbReference type="HOGENOM" id="CLU_2608327_0_0_1"/>
<name>K1QBC4_MAGGI</name>
<proteinExistence type="predicted"/>
<sequence length="79" mass="9055">MFVSVGYLIIAAYQWYRNRVRHSMVHRYISSSLRLGSVIVQRIITGIPNDSSRLHMRCVQALEGPVSNTIFQCLASEQE</sequence>
<evidence type="ECO:0000313" key="1">
    <source>
        <dbReference type="EMBL" id="EKC26095.1"/>
    </source>
</evidence>
<gene>
    <name evidence="1" type="ORF">CGI_10012823</name>
</gene>
<accession>K1QBC4</accession>
<reference evidence="1" key="1">
    <citation type="journal article" date="2012" name="Nature">
        <title>The oyster genome reveals stress adaptation and complexity of shell formation.</title>
        <authorList>
            <person name="Zhang G."/>
            <person name="Fang X."/>
            <person name="Guo X."/>
            <person name="Li L."/>
            <person name="Luo R."/>
            <person name="Xu F."/>
            <person name="Yang P."/>
            <person name="Zhang L."/>
            <person name="Wang X."/>
            <person name="Qi H."/>
            <person name="Xiong Z."/>
            <person name="Que H."/>
            <person name="Xie Y."/>
            <person name="Holland P.W."/>
            <person name="Paps J."/>
            <person name="Zhu Y."/>
            <person name="Wu F."/>
            <person name="Chen Y."/>
            <person name="Wang J."/>
            <person name="Peng C."/>
            <person name="Meng J."/>
            <person name="Yang L."/>
            <person name="Liu J."/>
            <person name="Wen B."/>
            <person name="Zhang N."/>
            <person name="Huang Z."/>
            <person name="Zhu Q."/>
            <person name="Feng Y."/>
            <person name="Mount A."/>
            <person name="Hedgecock D."/>
            <person name="Xu Z."/>
            <person name="Liu Y."/>
            <person name="Domazet-Loso T."/>
            <person name="Du Y."/>
            <person name="Sun X."/>
            <person name="Zhang S."/>
            <person name="Liu B."/>
            <person name="Cheng P."/>
            <person name="Jiang X."/>
            <person name="Li J."/>
            <person name="Fan D."/>
            <person name="Wang W."/>
            <person name="Fu W."/>
            <person name="Wang T."/>
            <person name="Wang B."/>
            <person name="Zhang J."/>
            <person name="Peng Z."/>
            <person name="Li Y."/>
            <person name="Li N."/>
            <person name="Wang J."/>
            <person name="Chen M."/>
            <person name="He Y."/>
            <person name="Tan F."/>
            <person name="Song X."/>
            <person name="Zheng Q."/>
            <person name="Huang R."/>
            <person name="Yang H."/>
            <person name="Du X."/>
            <person name="Chen L."/>
            <person name="Yang M."/>
            <person name="Gaffney P.M."/>
            <person name="Wang S."/>
            <person name="Luo L."/>
            <person name="She Z."/>
            <person name="Ming Y."/>
            <person name="Huang W."/>
            <person name="Zhang S."/>
            <person name="Huang B."/>
            <person name="Zhang Y."/>
            <person name="Qu T."/>
            <person name="Ni P."/>
            <person name="Miao G."/>
            <person name="Wang J."/>
            <person name="Wang Q."/>
            <person name="Steinberg C.E."/>
            <person name="Wang H."/>
            <person name="Li N."/>
            <person name="Qian L."/>
            <person name="Zhang G."/>
            <person name="Li Y."/>
            <person name="Yang H."/>
            <person name="Liu X."/>
            <person name="Wang J."/>
            <person name="Yin Y."/>
            <person name="Wang J."/>
        </authorList>
    </citation>
    <scope>NUCLEOTIDE SEQUENCE [LARGE SCALE GENOMIC DNA]</scope>
    <source>
        <strain evidence="1">05x7-T-G4-1.051#20</strain>
    </source>
</reference>
<dbReference type="EMBL" id="JH816827">
    <property type="protein sequence ID" value="EKC26095.1"/>
    <property type="molecule type" value="Genomic_DNA"/>
</dbReference>
<protein>
    <submittedName>
        <fullName evidence="1">Uncharacterized protein</fullName>
    </submittedName>
</protein>
<organism evidence="1">
    <name type="scientific">Magallana gigas</name>
    <name type="common">Pacific oyster</name>
    <name type="synonym">Crassostrea gigas</name>
    <dbReference type="NCBI Taxonomy" id="29159"/>
    <lineage>
        <taxon>Eukaryota</taxon>
        <taxon>Metazoa</taxon>
        <taxon>Spiralia</taxon>
        <taxon>Lophotrochozoa</taxon>
        <taxon>Mollusca</taxon>
        <taxon>Bivalvia</taxon>
        <taxon>Autobranchia</taxon>
        <taxon>Pteriomorphia</taxon>
        <taxon>Ostreida</taxon>
        <taxon>Ostreoidea</taxon>
        <taxon>Ostreidae</taxon>
        <taxon>Magallana</taxon>
    </lineage>
</organism>
<dbReference type="AlphaFoldDB" id="K1QBC4"/>